<dbReference type="PANTHER" id="PTHR36508:SF1">
    <property type="entry name" value="PROTEIN SLYX"/>
    <property type="match status" value="1"/>
</dbReference>
<dbReference type="Gene3D" id="1.20.5.300">
    <property type="match status" value="1"/>
</dbReference>
<name>A0A1I0E6U9_9GAMM</name>
<dbReference type="Pfam" id="PF04102">
    <property type="entry name" value="SlyX"/>
    <property type="match status" value="1"/>
</dbReference>
<reference evidence="3" key="1">
    <citation type="submission" date="2016-10" db="EMBL/GenBank/DDBJ databases">
        <authorList>
            <person name="Varghese N."/>
            <person name="Submissions S."/>
        </authorList>
    </citation>
    <scope>NUCLEOTIDE SEQUENCE [LARGE SCALE GENOMIC DNA]</scope>
    <source>
        <strain evidence="3">DSM 18579</strain>
    </source>
</reference>
<dbReference type="Proteomes" id="UP000242642">
    <property type="component" value="Unassembled WGS sequence"/>
</dbReference>
<keyword evidence="3" id="KW-1185">Reference proteome</keyword>
<evidence type="ECO:0000313" key="2">
    <source>
        <dbReference type="EMBL" id="SET40154.1"/>
    </source>
</evidence>
<dbReference type="PANTHER" id="PTHR36508">
    <property type="entry name" value="PROTEIN SLYX"/>
    <property type="match status" value="1"/>
</dbReference>
<dbReference type="STRING" id="1123402.SAMN02583745_02248"/>
<protein>
    <recommendedName>
        <fullName evidence="1">Protein SlyX</fullName>
    </recommendedName>
</protein>
<dbReference type="RefSeq" id="WP_093321086.1">
    <property type="nucleotide sequence ID" value="NZ_FOHV01000023.1"/>
</dbReference>
<accession>A0A1I0E6U9</accession>
<gene>
    <name evidence="1" type="primary">slyX</name>
    <name evidence="2" type="ORF">SAMN02583745_02248</name>
</gene>
<evidence type="ECO:0000256" key="1">
    <source>
        <dbReference type="HAMAP-Rule" id="MF_00715"/>
    </source>
</evidence>
<organism evidence="2 3">
    <name type="scientific">Thorsellia anophelis DSM 18579</name>
    <dbReference type="NCBI Taxonomy" id="1123402"/>
    <lineage>
        <taxon>Bacteria</taxon>
        <taxon>Pseudomonadati</taxon>
        <taxon>Pseudomonadota</taxon>
        <taxon>Gammaproteobacteria</taxon>
        <taxon>Enterobacterales</taxon>
        <taxon>Thorselliaceae</taxon>
        <taxon>Thorsellia</taxon>
    </lineage>
</organism>
<dbReference type="OrthoDB" id="5771733at2"/>
<comment type="similarity">
    <text evidence="1">Belongs to the SlyX family.</text>
</comment>
<dbReference type="AlphaFoldDB" id="A0A1I0E6U9"/>
<dbReference type="InterPro" id="IPR007236">
    <property type="entry name" value="SlyX"/>
</dbReference>
<evidence type="ECO:0000313" key="3">
    <source>
        <dbReference type="Proteomes" id="UP000242642"/>
    </source>
</evidence>
<dbReference type="HAMAP" id="MF_00715">
    <property type="entry name" value="SlyX"/>
    <property type="match status" value="1"/>
</dbReference>
<proteinExistence type="inferred from homology"/>
<dbReference type="EMBL" id="FOHV01000023">
    <property type="protein sequence ID" value="SET40154.1"/>
    <property type="molecule type" value="Genomic_DNA"/>
</dbReference>
<sequence>MTLLNPETITQEIIELQSKIAYQELTIETLNQMIVKQQFDIEKLEAQFKYISSRLQGIEPSLMAMPHEETPPPHY</sequence>